<feature type="domain" description="Peptidase S33 tripeptidyl aminopeptidase-like C-terminal" evidence="1">
    <location>
        <begin position="20"/>
        <end position="92"/>
    </location>
</feature>
<organism evidence="2 3">
    <name type="scientific">Aquabacterium soli</name>
    <dbReference type="NCBI Taxonomy" id="2493092"/>
    <lineage>
        <taxon>Bacteria</taxon>
        <taxon>Pseudomonadati</taxon>
        <taxon>Pseudomonadota</taxon>
        <taxon>Betaproteobacteria</taxon>
        <taxon>Burkholderiales</taxon>
        <taxon>Aquabacterium</taxon>
    </lineage>
</organism>
<reference evidence="2 3" key="1">
    <citation type="submission" date="2018-12" db="EMBL/GenBank/DDBJ databases">
        <title>The whole draft genome of Aquabacterium sp. SJQ9.</title>
        <authorList>
            <person name="Sun L."/>
            <person name="Gao X."/>
            <person name="Chen W."/>
            <person name="Huang K."/>
        </authorList>
    </citation>
    <scope>NUCLEOTIDE SEQUENCE [LARGE SCALE GENOMIC DNA]</scope>
    <source>
        <strain evidence="2 3">SJQ9</strain>
    </source>
</reference>
<dbReference type="Pfam" id="PF08386">
    <property type="entry name" value="Abhydrolase_4"/>
    <property type="match status" value="1"/>
</dbReference>
<dbReference type="Proteomes" id="UP000269265">
    <property type="component" value="Unassembled WGS sequence"/>
</dbReference>
<dbReference type="SUPFAM" id="SSF53474">
    <property type="entry name" value="alpha/beta-Hydrolases"/>
    <property type="match status" value="1"/>
</dbReference>
<comment type="caution">
    <text evidence="2">The sequence shown here is derived from an EMBL/GenBank/DDBJ whole genome shotgun (WGS) entry which is preliminary data.</text>
</comment>
<dbReference type="RefSeq" id="WP_125243762.1">
    <property type="nucleotide sequence ID" value="NZ_RSED01000009.1"/>
</dbReference>
<dbReference type="AlphaFoldDB" id="A0A3R8U3G3"/>
<dbReference type="InterPro" id="IPR013595">
    <property type="entry name" value="Pept_S33_TAP-like_C"/>
</dbReference>
<dbReference type="InterPro" id="IPR029058">
    <property type="entry name" value="AB_hydrolase_fold"/>
</dbReference>
<sequence length="94" mass="10197">MDRYDGSSIHSLDGALAASKTGHPDDSVARIQAPVLVVRGDEDHLTALADAAELRHKLPHAHLLNIPFAGHVAYAEGEDIFLPALRRFLSEPHD</sequence>
<name>A0A3R8U3G3_9BURK</name>
<proteinExistence type="predicted"/>
<dbReference type="EMBL" id="RSED01000009">
    <property type="protein sequence ID" value="RRS03922.1"/>
    <property type="molecule type" value="Genomic_DNA"/>
</dbReference>
<evidence type="ECO:0000313" key="3">
    <source>
        <dbReference type="Proteomes" id="UP000269265"/>
    </source>
</evidence>
<gene>
    <name evidence="2" type="ORF">EIP75_13300</name>
</gene>
<evidence type="ECO:0000313" key="2">
    <source>
        <dbReference type="EMBL" id="RRS03922.1"/>
    </source>
</evidence>
<dbReference type="OrthoDB" id="9793083at2"/>
<protein>
    <recommendedName>
        <fullName evidence="1">Peptidase S33 tripeptidyl aminopeptidase-like C-terminal domain-containing protein</fullName>
    </recommendedName>
</protein>
<evidence type="ECO:0000259" key="1">
    <source>
        <dbReference type="Pfam" id="PF08386"/>
    </source>
</evidence>
<keyword evidence="3" id="KW-1185">Reference proteome</keyword>
<dbReference type="Gene3D" id="3.40.50.1820">
    <property type="entry name" value="alpha/beta hydrolase"/>
    <property type="match status" value="1"/>
</dbReference>
<accession>A0A3R8U3G3</accession>